<dbReference type="SUPFAM" id="SSF53335">
    <property type="entry name" value="S-adenosyl-L-methionine-dependent methyltransferases"/>
    <property type="match status" value="1"/>
</dbReference>
<sequence length="344" mass="37554">MTRYLTPHRVALATGALAGVAALVLGFLDRPGPAVALLALAVLALTGLVVGQHREVVRARKAAEGTRREIEALRRTVPTAKQAGKVADRVEAMERRVLTALTTFQSEARAWNHSRGEEHAREAQAVKQLRSAVRAMTQDVDAAIQLHDLVEARDLIPLTGGWAIDTRSLHSLVSLVRTTRPRTVVELGAGTTTVWLGYLLERDGGRLVSVDHLQRYADATSQQVARHGLEAVVDLRVAPLAEVEVDDVTRPWYEPSALADVTAIDMLVVDGPPQRTADLARYPALPLLVDALADDAWVVLDDASRHDERETVRRWLEEIPGLTRVPTPADDLAVLRYQRPGASA</sequence>
<name>A0A0A0BWE0_9CELL</name>
<dbReference type="OrthoDB" id="823440at2"/>
<dbReference type="Gene3D" id="3.40.50.150">
    <property type="entry name" value="Vaccinia Virus protein VP39"/>
    <property type="match status" value="1"/>
</dbReference>
<gene>
    <name evidence="2" type="ORF">N869_02145</name>
</gene>
<keyword evidence="1" id="KW-0472">Membrane</keyword>
<keyword evidence="1" id="KW-1133">Transmembrane helix</keyword>
<proteinExistence type="predicted"/>
<evidence type="ECO:0000313" key="3">
    <source>
        <dbReference type="Proteomes" id="UP000054314"/>
    </source>
</evidence>
<accession>A0A0A0BWE0</accession>
<dbReference type="GO" id="GO:0008168">
    <property type="term" value="F:methyltransferase activity"/>
    <property type="evidence" value="ECO:0007669"/>
    <property type="project" value="UniProtKB-KW"/>
</dbReference>
<evidence type="ECO:0000313" key="2">
    <source>
        <dbReference type="EMBL" id="KGM12022.1"/>
    </source>
</evidence>
<dbReference type="RefSeq" id="WP_052105351.1">
    <property type="nucleotide sequence ID" value="NZ_AXCZ01000102.1"/>
</dbReference>
<dbReference type="InterPro" id="IPR029063">
    <property type="entry name" value="SAM-dependent_MTases_sf"/>
</dbReference>
<dbReference type="GO" id="GO:0032259">
    <property type="term" value="P:methylation"/>
    <property type="evidence" value="ECO:0007669"/>
    <property type="project" value="UniProtKB-KW"/>
</dbReference>
<keyword evidence="3" id="KW-1185">Reference proteome</keyword>
<dbReference type="AlphaFoldDB" id="A0A0A0BWE0"/>
<evidence type="ECO:0000256" key="1">
    <source>
        <dbReference type="SAM" id="Phobius"/>
    </source>
</evidence>
<organism evidence="2 3">
    <name type="scientific">Cellulomonas bogoriensis 69B4 = DSM 16987</name>
    <dbReference type="NCBI Taxonomy" id="1386082"/>
    <lineage>
        <taxon>Bacteria</taxon>
        <taxon>Bacillati</taxon>
        <taxon>Actinomycetota</taxon>
        <taxon>Actinomycetes</taxon>
        <taxon>Micrococcales</taxon>
        <taxon>Cellulomonadaceae</taxon>
        <taxon>Cellulomonas</taxon>
    </lineage>
</organism>
<comment type="caution">
    <text evidence="2">The sequence shown here is derived from an EMBL/GenBank/DDBJ whole genome shotgun (WGS) entry which is preliminary data.</text>
</comment>
<reference evidence="2 3" key="1">
    <citation type="submission" date="2013-08" db="EMBL/GenBank/DDBJ databases">
        <title>Genome sequencing of Cellulomonas bogoriensis 69B4.</title>
        <authorList>
            <person name="Chen F."/>
            <person name="Li Y."/>
            <person name="Wang G."/>
        </authorList>
    </citation>
    <scope>NUCLEOTIDE SEQUENCE [LARGE SCALE GENOMIC DNA]</scope>
    <source>
        <strain evidence="2 3">69B4</strain>
    </source>
</reference>
<keyword evidence="1" id="KW-0812">Transmembrane</keyword>
<keyword evidence="2" id="KW-0808">Transferase</keyword>
<protein>
    <submittedName>
        <fullName evidence="2">Protein-L-isoaspartate O-methyltransferase</fullName>
    </submittedName>
</protein>
<keyword evidence="2" id="KW-0489">Methyltransferase</keyword>
<dbReference type="EMBL" id="AXCZ01000102">
    <property type="protein sequence ID" value="KGM12022.1"/>
    <property type="molecule type" value="Genomic_DNA"/>
</dbReference>
<dbReference type="Pfam" id="PF13578">
    <property type="entry name" value="Methyltransf_24"/>
    <property type="match status" value="1"/>
</dbReference>
<feature type="transmembrane region" description="Helical" evidence="1">
    <location>
        <begin position="32"/>
        <end position="51"/>
    </location>
</feature>
<dbReference type="Proteomes" id="UP000054314">
    <property type="component" value="Unassembled WGS sequence"/>
</dbReference>